<sequence length="67" mass="6456">MLNKIALAAAAAAAIATAAPVAAQQATTQDPFIATQFDTSGNLLPGWAIVGGLAVFVGIAAATSGTD</sequence>
<protein>
    <submittedName>
        <fullName evidence="3">Uncharacterized protein</fullName>
    </submittedName>
</protein>
<proteinExistence type="predicted"/>
<evidence type="ECO:0000256" key="2">
    <source>
        <dbReference type="SAM" id="SignalP"/>
    </source>
</evidence>
<dbReference type="RefSeq" id="WP_212537696.1">
    <property type="nucleotide sequence ID" value="NZ_JAGTUU010000007.1"/>
</dbReference>
<dbReference type="AlphaFoldDB" id="A0A8J7WIN0"/>
<name>A0A8J7WIN0_9RHOB</name>
<evidence type="ECO:0000256" key="1">
    <source>
        <dbReference type="SAM" id="Phobius"/>
    </source>
</evidence>
<organism evidence="3 4">
    <name type="scientific">Thetidibacter halocola</name>
    <dbReference type="NCBI Taxonomy" id="2827239"/>
    <lineage>
        <taxon>Bacteria</taxon>
        <taxon>Pseudomonadati</taxon>
        <taxon>Pseudomonadota</taxon>
        <taxon>Alphaproteobacteria</taxon>
        <taxon>Rhodobacterales</taxon>
        <taxon>Roseobacteraceae</taxon>
        <taxon>Thetidibacter</taxon>
    </lineage>
</organism>
<accession>A0A8J7WIN0</accession>
<feature type="transmembrane region" description="Helical" evidence="1">
    <location>
        <begin position="47"/>
        <end position="65"/>
    </location>
</feature>
<keyword evidence="1" id="KW-0472">Membrane</keyword>
<dbReference type="Proteomes" id="UP000681356">
    <property type="component" value="Unassembled WGS sequence"/>
</dbReference>
<keyword evidence="4" id="KW-1185">Reference proteome</keyword>
<comment type="caution">
    <text evidence="3">The sequence shown here is derived from an EMBL/GenBank/DDBJ whole genome shotgun (WGS) entry which is preliminary data.</text>
</comment>
<dbReference type="EMBL" id="JAGTUU010000007">
    <property type="protein sequence ID" value="MBS0125724.1"/>
    <property type="molecule type" value="Genomic_DNA"/>
</dbReference>
<reference evidence="3" key="1">
    <citation type="submission" date="2021-04" db="EMBL/GenBank/DDBJ databases">
        <authorList>
            <person name="Yoon J."/>
        </authorList>
    </citation>
    <scope>NUCLEOTIDE SEQUENCE</scope>
    <source>
        <strain evidence="3">KMU-90</strain>
    </source>
</reference>
<feature type="signal peptide" evidence="2">
    <location>
        <begin position="1"/>
        <end position="23"/>
    </location>
</feature>
<feature type="chain" id="PRO_5035270696" evidence="2">
    <location>
        <begin position="24"/>
        <end position="67"/>
    </location>
</feature>
<gene>
    <name evidence="3" type="ORF">KB874_16705</name>
</gene>
<keyword evidence="1" id="KW-0812">Transmembrane</keyword>
<keyword evidence="2" id="KW-0732">Signal</keyword>
<evidence type="ECO:0000313" key="3">
    <source>
        <dbReference type="EMBL" id="MBS0125724.1"/>
    </source>
</evidence>
<keyword evidence="1" id="KW-1133">Transmembrane helix</keyword>
<evidence type="ECO:0000313" key="4">
    <source>
        <dbReference type="Proteomes" id="UP000681356"/>
    </source>
</evidence>